<organism evidence="2 3">
    <name type="scientific">Marinobacter nauticus</name>
    <name type="common">Marinobacter hydrocarbonoclasticus</name>
    <name type="synonym">Marinobacter aquaeolei</name>
    <dbReference type="NCBI Taxonomy" id="2743"/>
    <lineage>
        <taxon>Bacteria</taxon>
        <taxon>Pseudomonadati</taxon>
        <taxon>Pseudomonadota</taxon>
        <taxon>Gammaproteobacteria</taxon>
        <taxon>Pseudomonadales</taxon>
        <taxon>Marinobacteraceae</taxon>
        <taxon>Marinobacter</taxon>
    </lineage>
</organism>
<dbReference type="Pfam" id="PF14284">
    <property type="entry name" value="PcfJ"/>
    <property type="match status" value="1"/>
</dbReference>
<reference evidence="2" key="1">
    <citation type="submission" date="2016-11" db="EMBL/GenBank/DDBJ databases">
        <title>Draft Genome Sequence of Marinobacter hydrocarbonoclasticus strain STW2, a polyaromatic aromatic hydrocarbon degrading and denitrifying bacterium from rhizosphere of Seagrass Enhalus acodoides.</title>
        <authorList>
            <person name="Ling J."/>
            <person name="Dong J."/>
        </authorList>
    </citation>
    <scope>NUCLEOTIDE SEQUENCE [LARGE SCALE GENOMIC DNA]</scope>
    <source>
        <strain evidence="2">STW2</strain>
    </source>
</reference>
<sequence>MTSTTTVYDLSQILNYPIRVEVNRWDSEHPLRWASYNDEGQIASGQFLEPPGLPLFTLEDDKGRRLCDALPKAVSAVTALMPAMDFVLAQACAASAAAWELAEDAPLLFILAVDHAREQSWSLERFNAFLAGKRSDILKAVGLPGSRSLVRLVRRLALSPLLPWELEDIRAALQNPEYLALMRHHPHLHVNHLRLLNRVRQPLWPGLLNLVDEHTSAVELSWLCRMIRDSLAMAGGNEQALAAIHSRETLQAQHDRLVERFNRANSRNSEEKRQDLAKELSEEHGDYPKPPLAPIGGIEPLGSWLELLEEGATMRHCVGSYDVPVALGEVFIYRMIHTERLTISLEYQNKTWVVGEVRGVCNSSPSEGALDWIRRWVNTGRSS</sequence>
<evidence type="ECO:0000313" key="3">
    <source>
        <dbReference type="Proteomes" id="UP000183986"/>
    </source>
</evidence>
<feature type="region of interest" description="Disordered" evidence="1">
    <location>
        <begin position="262"/>
        <end position="292"/>
    </location>
</feature>
<feature type="compositionally biased region" description="Basic and acidic residues" evidence="1">
    <location>
        <begin position="262"/>
        <end position="287"/>
    </location>
</feature>
<dbReference type="Proteomes" id="UP000183986">
    <property type="component" value="Unassembled WGS sequence"/>
</dbReference>
<evidence type="ECO:0008006" key="4">
    <source>
        <dbReference type="Google" id="ProtNLM"/>
    </source>
</evidence>
<protein>
    <recommendedName>
        <fullName evidence="4">PcfJ-like protein</fullName>
    </recommendedName>
</protein>
<dbReference type="AlphaFoldDB" id="A0A1M2UX72"/>
<keyword evidence="3" id="KW-1185">Reference proteome</keyword>
<evidence type="ECO:0000256" key="1">
    <source>
        <dbReference type="SAM" id="MobiDB-lite"/>
    </source>
</evidence>
<dbReference type="OrthoDB" id="5620376at2"/>
<accession>A0A1M2UX72</accession>
<name>A0A1M2UX72_MARNT</name>
<proteinExistence type="predicted"/>
<evidence type="ECO:0000313" key="2">
    <source>
        <dbReference type="EMBL" id="OJS99959.1"/>
    </source>
</evidence>
<dbReference type="RefSeq" id="WP_072676915.1">
    <property type="nucleotide sequence ID" value="NZ_MPKY01000001.1"/>
</dbReference>
<dbReference type="EMBL" id="MPKY01000001">
    <property type="protein sequence ID" value="OJS99959.1"/>
    <property type="molecule type" value="Genomic_DNA"/>
</dbReference>
<gene>
    <name evidence="2" type="ORF">BEE62_07550</name>
</gene>
<comment type="caution">
    <text evidence="2">The sequence shown here is derived from an EMBL/GenBank/DDBJ whole genome shotgun (WGS) entry which is preliminary data.</text>
</comment>
<dbReference type="InterPro" id="IPR025586">
    <property type="entry name" value="PcfJ"/>
</dbReference>